<evidence type="ECO:0000313" key="2">
    <source>
        <dbReference type="Proteomes" id="UP000051295"/>
    </source>
</evidence>
<proteinExistence type="predicted"/>
<dbReference type="STRING" id="1641875.XM53_09185"/>
<dbReference type="RefSeq" id="WP_057792564.1">
    <property type="nucleotide sequence ID" value="NZ_LAXJ01000008.1"/>
</dbReference>
<sequence length="132" mass="13944">MQNVAPREDLVLVSSRKIFEAADLADFAKSRSLGEVIVESDTERAQVLLSENHFSFAFIGLPDTERRGTLLSALAAGHTHIVLVDDNGAIPGSPGLRVLSRPFTDSDLEGAIRGNDGTSACVHTASQTSPAA</sequence>
<organism evidence="1 2">
    <name type="scientific">Roseovarius atlanticus</name>
    <dbReference type="NCBI Taxonomy" id="1641875"/>
    <lineage>
        <taxon>Bacteria</taxon>
        <taxon>Pseudomonadati</taxon>
        <taxon>Pseudomonadota</taxon>
        <taxon>Alphaproteobacteria</taxon>
        <taxon>Rhodobacterales</taxon>
        <taxon>Roseobacteraceae</taxon>
        <taxon>Roseovarius</taxon>
    </lineage>
</organism>
<evidence type="ECO:0000313" key="1">
    <source>
        <dbReference type="EMBL" id="KRS12749.1"/>
    </source>
</evidence>
<dbReference type="AlphaFoldDB" id="A0A0T5NV03"/>
<dbReference type="OrthoDB" id="7743651at2"/>
<accession>A0A0T5NV03</accession>
<name>A0A0T5NV03_9RHOB</name>
<dbReference type="EMBL" id="LAXJ01000008">
    <property type="protein sequence ID" value="KRS12749.1"/>
    <property type="molecule type" value="Genomic_DNA"/>
</dbReference>
<comment type="caution">
    <text evidence="1">The sequence shown here is derived from an EMBL/GenBank/DDBJ whole genome shotgun (WGS) entry which is preliminary data.</text>
</comment>
<protein>
    <submittedName>
        <fullName evidence="1">Uncharacterized protein</fullName>
    </submittedName>
</protein>
<dbReference type="PATRIC" id="fig|1641875.4.peg.4247"/>
<gene>
    <name evidence="1" type="ORF">XM53_09185</name>
</gene>
<dbReference type="Proteomes" id="UP000051295">
    <property type="component" value="Unassembled WGS sequence"/>
</dbReference>
<keyword evidence="2" id="KW-1185">Reference proteome</keyword>
<reference evidence="1 2" key="1">
    <citation type="submission" date="2015-04" db="EMBL/GenBank/DDBJ databases">
        <title>The draft genome sequence of Roseovarius sp.R12b.</title>
        <authorList>
            <person name="Li G."/>
            <person name="Lai Q."/>
            <person name="Shao Z."/>
            <person name="Yan P."/>
        </authorList>
    </citation>
    <scope>NUCLEOTIDE SEQUENCE [LARGE SCALE GENOMIC DNA]</scope>
    <source>
        <strain evidence="1 2">R12B</strain>
    </source>
</reference>